<evidence type="ECO:0000313" key="1">
    <source>
        <dbReference type="EMBL" id="OGI70892.1"/>
    </source>
</evidence>
<gene>
    <name evidence="1" type="ORF">A3B84_01340</name>
</gene>
<reference evidence="1 2" key="1">
    <citation type="journal article" date="2016" name="Nat. Commun.">
        <title>Thousands of microbial genomes shed light on interconnected biogeochemical processes in an aquifer system.</title>
        <authorList>
            <person name="Anantharaman K."/>
            <person name="Brown C.T."/>
            <person name="Hug L.A."/>
            <person name="Sharon I."/>
            <person name="Castelle C.J."/>
            <person name="Probst A.J."/>
            <person name="Thomas B.C."/>
            <person name="Singh A."/>
            <person name="Wilkins M.J."/>
            <person name="Karaoz U."/>
            <person name="Brodie E.L."/>
            <person name="Williams K.H."/>
            <person name="Hubbard S.S."/>
            <person name="Banfield J.F."/>
        </authorList>
    </citation>
    <scope>NUCLEOTIDE SEQUENCE [LARGE SCALE GENOMIC DNA]</scope>
</reference>
<comment type="caution">
    <text evidence="1">The sequence shown here is derived from an EMBL/GenBank/DDBJ whole genome shotgun (WGS) entry which is preliminary data.</text>
</comment>
<dbReference type="AlphaFoldDB" id="A0A1F6VMT4"/>
<evidence type="ECO:0000313" key="2">
    <source>
        <dbReference type="Proteomes" id="UP000177112"/>
    </source>
</evidence>
<dbReference type="EMBL" id="MFTY01000025">
    <property type="protein sequence ID" value="OGI70892.1"/>
    <property type="molecule type" value="Genomic_DNA"/>
</dbReference>
<name>A0A1F6VMT4_9BACT</name>
<organism evidence="1 2">
    <name type="scientific">Candidatus Nomurabacteria bacterium RIFCSPHIGHO2_02_FULL_35_13</name>
    <dbReference type="NCBI Taxonomy" id="1801748"/>
    <lineage>
        <taxon>Bacteria</taxon>
        <taxon>Candidatus Nomuraibacteriota</taxon>
    </lineage>
</organism>
<dbReference type="Proteomes" id="UP000177112">
    <property type="component" value="Unassembled WGS sequence"/>
</dbReference>
<proteinExistence type="predicted"/>
<sequence>MNEGINRSKLEELPLWARDAKNAMHAYNLVHKAALDELGEFMDGKRGKLEDEYEHKVRVLLYGFMRQVGIDKLPEKVLLEKTTSSPGFTLNAGSLGQFNLGSRNAQARYFLPRESCIYRIYLDELNEKGDLGLKFNPEEPAFIGFDKIKNLKDEKIPLGIYKDIIRENNPARNESLDKEEINIIINAFKEFFTGSVFEASVVNLVNQLDQIDKEFLVKLNERMIYHAEREKHRILQLKRAIASGIKLPKYIKGNSVNIPKPEELRYHKTLITDEDELKIIPFYSKNTILGGNVQKPDMTKQKPAEITDWLRSLIYSELKNYLPENIKEKIDEELKR</sequence>
<accession>A0A1F6VMT4</accession>
<protein>
    <submittedName>
        <fullName evidence="1">Uncharacterized protein</fullName>
    </submittedName>
</protein>